<name>A0A6L5YLC7_9FIRM</name>
<organism evidence="8 9">
    <name type="scientific">Waltera intestinalis</name>
    <dbReference type="NCBI Taxonomy" id="2606635"/>
    <lineage>
        <taxon>Bacteria</taxon>
        <taxon>Bacillati</taxon>
        <taxon>Bacillota</taxon>
        <taxon>Clostridia</taxon>
        <taxon>Lachnospirales</taxon>
        <taxon>Lachnospiraceae</taxon>
        <taxon>Waltera</taxon>
    </lineage>
</organism>
<evidence type="ECO:0000256" key="2">
    <source>
        <dbReference type="ARBA" id="ARBA00022801"/>
    </source>
</evidence>
<evidence type="ECO:0000256" key="4">
    <source>
        <dbReference type="PIRSR" id="PIRSR606710-1"/>
    </source>
</evidence>
<dbReference type="Pfam" id="PF04616">
    <property type="entry name" value="Glyco_hydro_43"/>
    <property type="match status" value="1"/>
</dbReference>
<dbReference type="RefSeq" id="WP_154497164.1">
    <property type="nucleotide sequence ID" value="NZ_VUMU01000014.1"/>
</dbReference>
<dbReference type="Pfam" id="PF17851">
    <property type="entry name" value="GH43_C2"/>
    <property type="match status" value="1"/>
</dbReference>
<dbReference type="Gene3D" id="2.60.120.200">
    <property type="match status" value="1"/>
</dbReference>
<dbReference type="AlphaFoldDB" id="A0A6L5YLC7"/>
<keyword evidence="3 6" id="KW-0326">Glycosidase</keyword>
<dbReference type="Gene3D" id="2.115.10.20">
    <property type="entry name" value="Glycosyl hydrolase domain, family 43"/>
    <property type="match status" value="1"/>
</dbReference>
<dbReference type="CDD" id="cd18617">
    <property type="entry name" value="GH43_XynB-like"/>
    <property type="match status" value="1"/>
</dbReference>
<comment type="caution">
    <text evidence="8">The sequence shown here is derived from an EMBL/GenBank/DDBJ whole genome shotgun (WGS) entry which is preliminary data.</text>
</comment>
<gene>
    <name evidence="8" type="ORF">FYJ59_10970</name>
</gene>
<feature type="active site" description="Proton acceptor" evidence="4">
    <location>
        <position position="15"/>
    </location>
</feature>
<reference evidence="8 9" key="1">
    <citation type="submission" date="2019-08" db="EMBL/GenBank/DDBJ databases">
        <title>In-depth cultivation of the pig gut microbiome towards novel bacterial diversity and tailored functional studies.</title>
        <authorList>
            <person name="Wylensek D."/>
            <person name="Hitch T.C.A."/>
            <person name="Clavel T."/>
        </authorList>
    </citation>
    <scope>NUCLEOTIDE SEQUENCE [LARGE SCALE GENOMIC DNA]</scope>
    <source>
        <strain evidence="8 9">WCA3-601-WT-6H</strain>
    </source>
</reference>
<dbReference type="InterPro" id="IPR006710">
    <property type="entry name" value="Glyco_hydro_43"/>
</dbReference>
<feature type="site" description="Important for catalytic activity, responsible for pKa modulation of the active site Glu and correct orientation of both the proton donor and substrate" evidence="5">
    <location>
        <position position="123"/>
    </location>
</feature>
<dbReference type="GO" id="GO:0004553">
    <property type="term" value="F:hydrolase activity, hydrolyzing O-glycosyl compounds"/>
    <property type="evidence" value="ECO:0007669"/>
    <property type="project" value="InterPro"/>
</dbReference>
<evidence type="ECO:0000313" key="8">
    <source>
        <dbReference type="EMBL" id="MST58750.1"/>
    </source>
</evidence>
<evidence type="ECO:0000256" key="6">
    <source>
        <dbReference type="RuleBase" id="RU361187"/>
    </source>
</evidence>
<evidence type="ECO:0000256" key="5">
    <source>
        <dbReference type="PIRSR" id="PIRSR606710-2"/>
    </source>
</evidence>
<evidence type="ECO:0000259" key="7">
    <source>
        <dbReference type="Pfam" id="PF17851"/>
    </source>
</evidence>
<dbReference type="GO" id="GO:0005975">
    <property type="term" value="P:carbohydrate metabolic process"/>
    <property type="evidence" value="ECO:0007669"/>
    <property type="project" value="InterPro"/>
</dbReference>
<comment type="similarity">
    <text evidence="1 6">Belongs to the glycosyl hydrolase 43 family.</text>
</comment>
<dbReference type="InterPro" id="IPR041542">
    <property type="entry name" value="GH43_C2"/>
</dbReference>
<proteinExistence type="inferred from homology"/>
<dbReference type="Proteomes" id="UP000476055">
    <property type="component" value="Unassembled WGS sequence"/>
</dbReference>
<dbReference type="InterPro" id="IPR023296">
    <property type="entry name" value="Glyco_hydro_beta-prop_sf"/>
</dbReference>
<dbReference type="EMBL" id="VUMU01000014">
    <property type="protein sequence ID" value="MST58750.1"/>
    <property type="molecule type" value="Genomic_DNA"/>
</dbReference>
<dbReference type="InterPro" id="IPR013320">
    <property type="entry name" value="ConA-like_dom_sf"/>
</dbReference>
<evidence type="ECO:0000256" key="1">
    <source>
        <dbReference type="ARBA" id="ARBA00009865"/>
    </source>
</evidence>
<keyword evidence="2 6" id="KW-0378">Hydrolase</keyword>
<evidence type="ECO:0000256" key="3">
    <source>
        <dbReference type="ARBA" id="ARBA00023295"/>
    </source>
</evidence>
<evidence type="ECO:0000313" key="9">
    <source>
        <dbReference type="Proteomes" id="UP000476055"/>
    </source>
</evidence>
<dbReference type="PANTHER" id="PTHR42812">
    <property type="entry name" value="BETA-XYLOSIDASE"/>
    <property type="match status" value="1"/>
</dbReference>
<protein>
    <submittedName>
        <fullName evidence="8">Glycoside hydrolase family 43 protein</fullName>
    </submittedName>
</protein>
<feature type="domain" description="Beta-xylosidase C-terminal Concanavalin A-like" evidence="7">
    <location>
        <begin position="326"/>
        <end position="515"/>
    </location>
</feature>
<accession>A0A6L5YLC7</accession>
<feature type="active site" description="Proton donor" evidence="4">
    <location>
        <position position="185"/>
    </location>
</feature>
<dbReference type="InterPro" id="IPR051795">
    <property type="entry name" value="Glycosyl_Hydrlase_43"/>
</dbReference>
<dbReference type="PANTHER" id="PTHR42812:SF12">
    <property type="entry name" value="BETA-XYLOSIDASE-RELATED"/>
    <property type="match status" value="1"/>
</dbReference>
<dbReference type="SUPFAM" id="SSF75005">
    <property type="entry name" value="Arabinanase/levansucrase/invertase"/>
    <property type="match status" value="1"/>
</dbReference>
<sequence length="520" mass="59376">MVTAKNPILSGFYPDPSICRAGEDYYIVNSSFVYAPGVPIFHSRDLAHWEQIGNILDRPEQLPVKGSEISQGIYAPTIRFHDGLFYMITTNVSYGGNFIVTAKDPAGPWSDPYYLGEDAPGIDPSLFFDDDGKCYYCGTRPNPEGVRYNGDWEIWVQELDLRQMKLVGESMAIWKGAVKGVIWPEGPHLYKIDGYYYLMHAEGGTGPEHSISIARSKKLFQWFEGCPRNPIFTHRNLGKNYPVIYAGHGDLVEDGRGNWYVVMLASRPCEGHSSMGRETFLAKVTWENGWPVIAEGVGHLENTLELPTKEYRFPEEVSSTSDHISFWEKTPDKRLVSVEEICEENYSLSQRPGMLRLYTKKEKISDRNHCSYFGIRQKNYAFYAETGMEFEPKQECETAGMVLYQNHENHLRMEIRKRAEENCFVVTACIHGEERILTEKPAGEGRQFFKIRMHCDRQKARIWLFRDGRERLIAEDISLLPYTTEEAGGFVGCTIGMYASANGQDSSNYADFAWFVQNAI</sequence>
<keyword evidence="9" id="KW-1185">Reference proteome</keyword>
<dbReference type="SUPFAM" id="SSF49899">
    <property type="entry name" value="Concanavalin A-like lectins/glucanases"/>
    <property type="match status" value="1"/>
</dbReference>